<proteinExistence type="inferred from homology"/>
<dbReference type="PANTHER" id="PTHR11078">
    <property type="entry name" value="N UTILIZATION SUBSTANCE PROTEIN B-RELATED"/>
    <property type="match status" value="1"/>
</dbReference>
<dbReference type="RefSeq" id="WP_126004740.1">
    <property type="nucleotide sequence ID" value="NZ_QQYZ01000011.1"/>
</dbReference>
<evidence type="ECO:0000259" key="7">
    <source>
        <dbReference type="Pfam" id="PF01029"/>
    </source>
</evidence>
<feature type="domain" description="NusB/RsmB/TIM44" evidence="7">
    <location>
        <begin position="15"/>
        <end position="149"/>
    </location>
</feature>
<dbReference type="PANTHER" id="PTHR11078:SF3">
    <property type="entry name" value="ANTITERMINATION NUSB DOMAIN-CONTAINING PROTEIN"/>
    <property type="match status" value="1"/>
</dbReference>
<name>A0A430G2I9_9SPHN</name>
<evidence type="ECO:0000313" key="8">
    <source>
        <dbReference type="EMBL" id="RSY83179.1"/>
    </source>
</evidence>
<dbReference type="AlphaFoldDB" id="A0A430G2I9"/>
<keyword evidence="4 6" id="KW-0805">Transcription regulation</keyword>
<evidence type="ECO:0000256" key="3">
    <source>
        <dbReference type="ARBA" id="ARBA00022884"/>
    </source>
</evidence>
<protein>
    <recommendedName>
        <fullName evidence="6">Transcription antitermination protein NusB</fullName>
    </recommendedName>
    <alternativeName>
        <fullName evidence="6">Antitermination factor NusB</fullName>
    </alternativeName>
</protein>
<dbReference type="GO" id="GO:0006353">
    <property type="term" value="P:DNA-templated transcription termination"/>
    <property type="evidence" value="ECO:0007669"/>
    <property type="project" value="UniProtKB-UniRule"/>
</dbReference>
<comment type="function">
    <text evidence="6">Involved in transcription antitermination. Required for transcription of ribosomal RNA (rRNA) genes. Binds specifically to the boxA antiterminator sequence of the ribosomal RNA (rrn) operons.</text>
</comment>
<reference evidence="8 9" key="1">
    <citation type="submission" date="2018-07" db="EMBL/GenBank/DDBJ databases">
        <title>Genomic and Epidemiologic Investigation of an Indolent Hospital Outbreak.</title>
        <authorList>
            <person name="Johnson R.C."/>
            <person name="Deming C."/>
            <person name="Conlan S."/>
            <person name="Zellmer C.J."/>
            <person name="Michelin A.V."/>
            <person name="Lee-Lin S."/>
            <person name="Thomas P.J."/>
            <person name="Park M."/>
            <person name="Weingarten R.A."/>
            <person name="Less J."/>
            <person name="Dekker J.P."/>
            <person name="Frank K.M."/>
            <person name="Musser K.A."/>
            <person name="Mcquiston J.R."/>
            <person name="Henderson D.K."/>
            <person name="Lau A.F."/>
            <person name="Palmore T.N."/>
            <person name="Segre J.A."/>
        </authorList>
    </citation>
    <scope>NUCLEOTIDE SEQUENCE [LARGE SCALE GENOMIC DNA]</scope>
    <source>
        <strain evidence="8 9">SK-CDC1_0717</strain>
    </source>
</reference>
<dbReference type="NCBIfam" id="TIGR01951">
    <property type="entry name" value="nusB"/>
    <property type="match status" value="1"/>
</dbReference>
<keyword evidence="2 6" id="KW-0889">Transcription antitermination</keyword>
<evidence type="ECO:0000256" key="6">
    <source>
        <dbReference type="HAMAP-Rule" id="MF_00073"/>
    </source>
</evidence>
<sequence length="153" mass="17162">MPSPTAKSRSKARAAARLAAVQALYQQEMENTPLPQLLTEFHQHRLGATIEEAEYIDADVMFFDDIVKGVDARRDEIDALIASKLSSDWSFDRLDRPMRQILRAGTYELLARNDVPTGAAISEYLDVTDAFYDRREKGFVNGLLDAIAKAVRS</sequence>
<gene>
    <name evidence="6" type="primary">nusB</name>
    <name evidence="8" type="ORF">DAH66_13015</name>
</gene>
<evidence type="ECO:0000313" key="9">
    <source>
        <dbReference type="Proteomes" id="UP000287746"/>
    </source>
</evidence>
<organism evidence="8 9">
    <name type="scientific">Sphingomonas koreensis</name>
    <dbReference type="NCBI Taxonomy" id="93064"/>
    <lineage>
        <taxon>Bacteria</taxon>
        <taxon>Pseudomonadati</taxon>
        <taxon>Pseudomonadota</taxon>
        <taxon>Alphaproteobacteria</taxon>
        <taxon>Sphingomonadales</taxon>
        <taxon>Sphingomonadaceae</taxon>
        <taxon>Sphingomonas</taxon>
    </lineage>
</organism>
<dbReference type="Pfam" id="PF01029">
    <property type="entry name" value="NusB"/>
    <property type="match status" value="1"/>
</dbReference>
<dbReference type="GO" id="GO:0003723">
    <property type="term" value="F:RNA binding"/>
    <property type="evidence" value="ECO:0007669"/>
    <property type="project" value="UniProtKB-UniRule"/>
</dbReference>
<accession>A0A430G2I9</accession>
<dbReference type="GO" id="GO:0031564">
    <property type="term" value="P:transcription antitermination"/>
    <property type="evidence" value="ECO:0007669"/>
    <property type="project" value="UniProtKB-KW"/>
</dbReference>
<dbReference type="Gene3D" id="1.10.940.10">
    <property type="entry name" value="NusB-like"/>
    <property type="match status" value="1"/>
</dbReference>
<evidence type="ECO:0000256" key="4">
    <source>
        <dbReference type="ARBA" id="ARBA00023015"/>
    </source>
</evidence>
<evidence type="ECO:0000256" key="1">
    <source>
        <dbReference type="ARBA" id="ARBA00005952"/>
    </source>
</evidence>
<dbReference type="GO" id="GO:0005829">
    <property type="term" value="C:cytosol"/>
    <property type="evidence" value="ECO:0007669"/>
    <property type="project" value="TreeGrafter"/>
</dbReference>
<keyword evidence="3 6" id="KW-0694">RNA-binding</keyword>
<evidence type="ECO:0000256" key="5">
    <source>
        <dbReference type="ARBA" id="ARBA00023163"/>
    </source>
</evidence>
<comment type="similarity">
    <text evidence="1 6">Belongs to the NusB family.</text>
</comment>
<comment type="caution">
    <text evidence="8">The sequence shown here is derived from an EMBL/GenBank/DDBJ whole genome shotgun (WGS) entry which is preliminary data.</text>
</comment>
<dbReference type="InterPro" id="IPR035926">
    <property type="entry name" value="NusB-like_sf"/>
</dbReference>
<dbReference type="HAMAP" id="MF_00073">
    <property type="entry name" value="NusB"/>
    <property type="match status" value="1"/>
</dbReference>
<dbReference type="Proteomes" id="UP000287746">
    <property type="component" value="Unassembled WGS sequence"/>
</dbReference>
<evidence type="ECO:0000256" key="2">
    <source>
        <dbReference type="ARBA" id="ARBA00022814"/>
    </source>
</evidence>
<dbReference type="EMBL" id="QQYZ01000011">
    <property type="protein sequence ID" value="RSY83179.1"/>
    <property type="molecule type" value="Genomic_DNA"/>
</dbReference>
<dbReference type="InterPro" id="IPR006027">
    <property type="entry name" value="NusB_RsmB_TIM44"/>
</dbReference>
<dbReference type="SUPFAM" id="SSF48013">
    <property type="entry name" value="NusB-like"/>
    <property type="match status" value="1"/>
</dbReference>
<keyword evidence="5 6" id="KW-0804">Transcription</keyword>
<dbReference type="InterPro" id="IPR011605">
    <property type="entry name" value="NusB_fam"/>
</dbReference>